<evidence type="ECO:0000313" key="3">
    <source>
        <dbReference type="Proteomes" id="UP001163850"/>
    </source>
</evidence>
<gene>
    <name evidence="2" type="ORF">F5890DRAFT_1561385</name>
</gene>
<evidence type="ECO:0000256" key="1">
    <source>
        <dbReference type="SAM" id="MobiDB-lite"/>
    </source>
</evidence>
<feature type="region of interest" description="Disordered" evidence="1">
    <location>
        <begin position="1161"/>
        <end position="1219"/>
    </location>
</feature>
<comment type="caution">
    <text evidence="2">The sequence shown here is derived from an EMBL/GenBank/DDBJ whole genome shotgun (WGS) entry which is preliminary data.</text>
</comment>
<dbReference type="Proteomes" id="UP001163850">
    <property type="component" value="Unassembled WGS sequence"/>
</dbReference>
<sequence length="1219" mass="138818">MEPDRSVWQFRTEDKKYICRICNDGNGKKRSQCAEHERAQVHQNRLRPAGFFQAEGSELPLSSGSEPAVMTENTVIGPLMQALLEMRNPETVQLRTQRHQLIANQSDTPPPPLLPLSSDTYLQSDTELAPPPEEAFVQHLSHTFQDYLLNGILPENASDSEMSANDESADDSLVGDSDKNTDVKYRAHFHRNQEKDPHWFPWSGKITCILDIIQHLPRSTFSDRQLEVISWALRITGTPEVPSMSGMKEIQKMLDTVCGIRTLKYHGALGHIYYVNSLEDIVSREMANPIVRPKLSFYPEATNGRIDSAKNAFRWLHELDPNLTTPMIRVGNEDFYLFEPCRLRSRVYCIPYRWIERVDAEGKAQLYGWVWNIRQSSAMSGWEVFTAERVEVHESEFLTSFPKLRQSFEERLIPDPGSICGVYDKNGGFSPWRYTDPLKGNPWREKAQGHQVFAFPIWLYCDDTSGNKSKKWNKHNSFLFTAAGLDRKEAHLQFHVHFLSTSNIAPPLEMLDGIVEQLEVGEQHGIWAYDCKTQDMVLLIVSVLAMLGDNPMQSEFACHIGLMGKMFCRCCFVQGKGEDASGSTQMQAVDVETTSISSNSSAEVVNSTNRETFQDLVQRATRFFETHHRRTKEDTIQKLKTIFTHSRLIGEKTKAKKLKTAFGIKDTYQDYFTDLIFTVQKKLQGSHQQKQDEINKVLDKLPSNILRLDPHRDTPVEILHVVLLGFVKYLWRDAIARLSDVQKDLLISRLLAFNVDGLELSALAGITLVKYAGSLVGRDFRVISQAAVFVLYDLVPGECFATWRALSTLVPLVWLPVIEDMDSYLASFFHRGRPITATNWTPRWFNKPKFHVLLHLPEHIRRFGPAILFATETFESYNAVIRGFSIHSNRQAPSRDIALEFSGLNRIRHMLSGGLFQVPLEELPKDAALLTKKDFCTIGTSPMELIEKDETLRKMAGFPQHTRDQGYQIRLEAEHPTSWDKTEASQYVQDIGYSAHVWKKCTSFHLISSGRCRVDSIVVFKTSTGKAIGKVVEILQAIDDGQNIEQSRPSLVVLQAIQLKAVSLIYFMPRISLLPNFVVVTYRSILCALNSQHHCHGNNCHIARVREVREQEREKVHMTVDKYVHLNPLDMVLNTAQMRDYAQILPFTYMPPILDRSTSIKKGAEREMNAPKSSTRSKKRNRAQSLLQRAIQGSSQALGTVVQPGSHLRNEFHPDDAST</sequence>
<feature type="compositionally biased region" description="Polar residues" evidence="1">
    <location>
        <begin position="1183"/>
        <end position="1198"/>
    </location>
</feature>
<dbReference type="AlphaFoldDB" id="A0AA38UYK0"/>
<dbReference type="PANTHER" id="PTHR31912:SF34">
    <property type="entry name" value="NOTOCHORD-RELATED PROTEIN"/>
    <property type="match status" value="1"/>
</dbReference>
<feature type="compositionally biased region" description="Basic and acidic residues" evidence="1">
    <location>
        <begin position="1208"/>
        <end position="1219"/>
    </location>
</feature>
<protein>
    <submittedName>
        <fullName evidence="2">Uncharacterized protein</fullName>
    </submittedName>
</protein>
<dbReference type="PANTHER" id="PTHR31912">
    <property type="entry name" value="IP13529P"/>
    <property type="match status" value="1"/>
</dbReference>
<organism evidence="2 3">
    <name type="scientific">Lentinula detonsa</name>
    <dbReference type="NCBI Taxonomy" id="2804962"/>
    <lineage>
        <taxon>Eukaryota</taxon>
        <taxon>Fungi</taxon>
        <taxon>Dikarya</taxon>
        <taxon>Basidiomycota</taxon>
        <taxon>Agaricomycotina</taxon>
        <taxon>Agaricomycetes</taxon>
        <taxon>Agaricomycetidae</taxon>
        <taxon>Agaricales</taxon>
        <taxon>Marasmiineae</taxon>
        <taxon>Omphalotaceae</taxon>
        <taxon>Lentinula</taxon>
    </lineage>
</organism>
<accession>A0AA38UYK0</accession>
<evidence type="ECO:0000313" key="2">
    <source>
        <dbReference type="EMBL" id="KAJ3989861.1"/>
    </source>
</evidence>
<dbReference type="EMBL" id="MU801894">
    <property type="protein sequence ID" value="KAJ3989861.1"/>
    <property type="molecule type" value="Genomic_DNA"/>
</dbReference>
<feature type="region of interest" description="Disordered" evidence="1">
    <location>
        <begin position="158"/>
        <end position="177"/>
    </location>
</feature>
<proteinExistence type="predicted"/>
<name>A0AA38UYK0_9AGAR</name>
<reference evidence="2" key="1">
    <citation type="submission" date="2022-08" db="EMBL/GenBank/DDBJ databases">
        <authorList>
            <consortium name="DOE Joint Genome Institute"/>
            <person name="Min B."/>
            <person name="Riley R."/>
            <person name="Sierra-Patev S."/>
            <person name="Naranjo-Ortiz M."/>
            <person name="Looney B."/>
            <person name="Konkel Z."/>
            <person name="Slot J.C."/>
            <person name="Sakamoto Y."/>
            <person name="Steenwyk J.L."/>
            <person name="Rokas A."/>
            <person name="Carro J."/>
            <person name="Camarero S."/>
            <person name="Ferreira P."/>
            <person name="Molpeceres G."/>
            <person name="Ruiz-Duenas F.J."/>
            <person name="Serrano A."/>
            <person name="Henrissat B."/>
            <person name="Drula E."/>
            <person name="Hughes K.W."/>
            <person name="Mata J.L."/>
            <person name="Ishikawa N.K."/>
            <person name="Vargas-Isla R."/>
            <person name="Ushijima S."/>
            <person name="Smith C.A."/>
            <person name="Ahrendt S."/>
            <person name="Andreopoulos W."/>
            <person name="He G."/>
            <person name="Labutti K."/>
            <person name="Lipzen A."/>
            <person name="Ng V."/>
            <person name="Sandor L."/>
            <person name="Barry K."/>
            <person name="Martinez A.T."/>
            <person name="Xiao Y."/>
            <person name="Gibbons J.G."/>
            <person name="Terashima K."/>
            <person name="Hibbett D.S."/>
            <person name="Grigoriev I.V."/>
        </authorList>
    </citation>
    <scope>NUCLEOTIDE SEQUENCE</scope>
    <source>
        <strain evidence="2">TFB7829</strain>
    </source>
</reference>